<feature type="region of interest" description="Disordered" evidence="1">
    <location>
        <begin position="55"/>
        <end position="83"/>
    </location>
</feature>
<dbReference type="EMBL" id="KV876333">
    <property type="protein sequence ID" value="RZR74653.1"/>
    <property type="molecule type" value="Genomic_DNA"/>
</dbReference>
<sequence>MKERIPSDGAEELVELGFRLGLHADDDDDDEGDEAVVCDHLGYSSHFTVSFHWSGSDPSNARDQLSKGGKKRGEESGAEMGGGMEVNKNKYIEDWNAARENLELNFRWTRRNLAIVGIFGLAVPILVYKGIVREFVPISSSSPSPCFFSRFHMQDEDAGRPPRKFL</sequence>
<name>A0A445MKB5_ENSVE</name>
<evidence type="ECO:0000256" key="1">
    <source>
        <dbReference type="SAM" id="MobiDB-lite"/>
    </source>
</evidence>
<gene>
    <name evidence="3" type="ORF">BHM03_00040707</name>
</gene>
<reference evidence="3" key="1">
    <citation type="journal article" date="2018" name="Data Brief">
        <title>Genome sequence data from 17 accessions of Ensete ventricosum, a staple food crop for millions in Ethiopia.</title>
        <authorList>
            <person name="Yemataw Z."/>
            <person name="Muzemil S."/>
            <person name="Ambachew D."/>
            <person name="Tripathi L."/>
            <person name="Tesfaye K."/>
            <person name="Chala A."/>
            <person name="Farbos A."/>
            <person name="O'Neill P."/>
            <person name="Moore K."/>
            <person name="Grant M."/>
            <person name="Studholme D.J."/>
        </authorList>
    </citation>
    <scope>NUCLEOTIDE SEQUENCE [LARGE SCALE GENOMIC DNA]</scope>
    <source>
        <tissue evidence="3">Leaf</tissue>
    </source>
</reference>
<evidence type="ECO:0000256" key="2">
    <source>
        <dbReference type="SAM" id="Phobius"/>
    </source>
</evidence>
<feature type="transmembrane region" description="Helical" evidence="2">
    <location>
        <begin position="113"/>
        <end position="131"/>
    </location>
</feature>
<protein>
    <submittedName>
        <fullName evidence="3">Uncharacterized protein</fullName>
    </submittedName>
</protein>
<proteinExistence type="predicted"/>
<dbReference type="PANTHER" id="PTHR35479:SF4">
    <property type="entry name" value="OS01G0750800 PROTEIN"/>
    <property type="match status" value="1"/>
</dbReference>
<accession>A0A445MKB5</accession>
<dbReference type="PANTHER" id="PTHR35479">
    <property type="entry name" value="UNNAMED PRODUCT"/>
    <property type="match status" value="1"/>
</dbReference>
<keyword evidence="2" id="KW-0472">Membrane</keyword>
<dbReference type="AlphaFoldDB" id="A0A445MKB5"/>
<keyword evidence="2" id="KW-1133">Transmembrane helix</keyword>
<dbReference type="Proteomes" id="UP000290560">
    <property type="component" value="Unassembled WGS sequence"/>
</dbReference>
<evidence type="ECO:0000313" key="3">
    <source>
        <dbReference type="EMBL" id="RZR74653.1"/>
    </source>
</evidence>
<organism evidence="3">
    <name type="scientific">Ensete ventricosum</name>
    <name type="common">Abyssinian banana</name>
    <name type="synonym">Musa ensete</name>
    <dbReference type="NCBI Taxonomy" id="4639"/>
    <lineage>
        <taxon>Eukaryota</taxon>
        <taxon>Viridiplantae</taxon>
        <taxon>Streptophyta</taxon>
        <taxon>Embryophyta</taxon>
        <taxon>Tracheophyta</taxon>
        <taxon>Spermatophyta</taxon>
        <taxon>Magnoliopsida</taxon>
        <taxon>Liliopsida</taxon>
        <taxon>Zingiberales</taxon>
        <taxon>Musaceae</taxon>
        <taxon>Ensete</taxon>
    </lineage>
</organism>
<keyword evidence="2" id="KW-0812">Transmembrane</keyword>